<dbReference type="EMBL" id="BKAL01000004">
    <property type="protein sequence ID" value="GEP68677.1"/>
    <property type="molecule type" value="Genomic_DNA"/>
</dbReference>
<keyword evidence="2" id="KW-1185">Reference proteome</keyword>
<dbReference type="AlphaFoldDB" id="A0A512PBU4"/>
<evidence type="ECO:0000313" key="1">
    <source>
        <dbReference type="EMBL" id="GEP68677.1"/>
    </source>
</evidence>
<comment type="caution">
    <text evidence="1">The sequence shown here is derived from an EMBL/GenBank/DDBJ whole genome shotgun (WGS) entry which is preliminary data.</text>
</comment>
<protein>
    <submittedName>
        <fullName evidence="1">Uncharacterized protein</fullName>
    </submittedName>
</protein>
<dbReference type="OrthoDB" id="3217377at2"/>
<name>A0A512PBU4_9CELL</name>
<dbReference type="Proteomes" id="UP000321798">
    <property type="component" value="Unassembled WGS sequence"/>
</dbReference>
<reference evidence="1 2" key="1">
    <citation type="submission" date="2019-07" db="EMBL/GenBank/DDBJ databases">
        <title>Whole genome shotgun sequence of Cellulomonas soli NBRC 109434.</title>
        <authorList>
            <person name="Hosoyama A."/>
            <person name="Uohara A."/>
            <person name="Ohji S."/>
            <person name="Ichikawa N."/>
        </authorList>
    </citation>
    <scope>NUCLEOTIDE SEQUENCE [LARGE SCALE GENOMIC DNA]</scope>
    <source>
        <strain evidence="1 2">NBRC 109434</strain>
    </source>
</reference>
<dbReference type="RefSeq" id="WP_146952435.1">
    <property type="nucleotide sequence ID" value="NZ_BAABBJ010000003.1"/>
</dbReference>
<gene>
    <name evidence="1" type="ORF">CSO01_13920</name>
</gene>
<organism evidence="1 2">
    <name type="scientific">Cellulomonas soli</name>
    <dbReference type="NCBI Taxonomy" id="931535"/>
    <lineage>
        <taxon>Bacteria</taxon>
        <taxon>Bacillati</taxon>
        <taxon>Actinomycetota</taxon>
        <taxon>Actinomycetes</taxon>
        <taxon>Micrococcales</taxon>
        <taxon>Cellulomonadaceae</taxon>
        <taxon>Cellulomonas</taxon>
    </lineage>
</organism>
<sequence length="336" mass="37810">MVASSLAAISTQLESIESEMAARAQQDAEARRRRAEDALVRDAIGDPSSPSGILCLFLLARGWQMLKQQLLTWERDQQLVAVVHVQDPDHVSLSLNGERQVRLLGVQRVYDHLDEIEHHERGGRLPGWLVADFWWSSWLVRRPDADDRFPEWFDGWRHERLLDDGHQFTLLEGEFAGAVATLPARPARWIKNAPSTLNVTMPDGRQATFWASEANRVLPHFKSPEDQTGWAFPLRNVASILEPALAIHEQLAPRGWRFRGCGPFAIWLPQDERPVQVVLIRLPSTPTPAVRVIFTVSEGIATSADVTLVQLTERIAEVEAYEAGAVPPVWATDRLP</sequence>
<accession>A0A512PBU4</accession>
<evidence type="ECO:0000313" key="2">
    <source>
        <dbReference type="Proteomes" id="UP000321798"/>
    </source>
</evidence>
<proteinExistence type="predicted"/>